<dbReference type="Gene3D" id="2.130.10.10">
    <property type="entry name" value="YVTN repeat-like/Quinoprotein amine dehydrogenase"/>
    <property type="match status" value="1"/>
</dbReference>
<sequence>MRVLHLFVNQENEILAVVDGTNKSGYEIQAAARSENVPDRIFNYSKQDIPLSKSLKLNTKLLEEEINTLRREEQTGVNVELAKTFQMLIEHLICLRDFSWKMNFFEAGGTSIDAMILLNELRPPPEYHAQFLNSLKNENLSTVRRNLEKVDEVVRNSTQTSIKYSSIENFCADPSLSPYFFDDDKLPRSFKLDMRKFWAVDVGSCADCDPLLLSHEDGEEHLVIIGTHDGGLHAANARTGTLLWSQNFTSKAAGYLLWHSMLFVAESGKYLHLLDPRTGDVLLTEDNQGGARGPPMIYGESVLVYNENILLYDWDVSLCKLILKEKINIGETMMAKPLLTQNNDLIVATAKGKIIKISESRPVFQLRIGGPIFNTPVEENGELLVMNVKGLLTRINKEGTVKSATKITEKTVFAPIKHSLVANEKGEIFRIGFDS</sequence>
<reference evidence="2 3" key="1">
    <citation type="submission" date="2021-04" db="EMBL/GenBank/DDBJ databases">
        <authorList>
            <person name="Bliznina A."/>
        </authorList>
    </citation>
    <scope>NUCLEOTIDE SEQUENCE [LARGE SCALE GENOMIC DNA]</scope>
</reference>
<organism evidence="2 3">
    <name type="scientific">Oikopleura dioica</name>
    <name type="common">Tunicate</name>
    <dbReference type="NCBI Taxonomy" id="34765"/>
    <lineage>
        <taxon>Eukaryota</taxon>
        <taxon>Metazoa</taxon>
        <taxon>Chordata</taxon>
        <taxon>Tunicata</taxon>
        <taxon>Appendicularia</taxon>
        <taxon>Copelata</taxon>
        <taxon>Oikopleuridae</taxon>
        <taxon>Oikopleura</taxon>
    </lineage>
</organism>
<name>A0ABN7SS37_OIKDI</name>
<gene>
    <name evidence="2" type="ORF">OKIOD_LOCUS10973</name>
</gene>
<dbReference type="Pfam" id="PF13360">
    <property type="entry name" value="PQQ_2"/>
    <property type="match status" value="1"/>
</dbReference>
<dbReference type="InterPro" id="IPR052091">
    <property type="entry name" value="Beta-ala_Activ/Resist"/>
</dbReference>
<accession>A0ABN7SS37</accession>
<dbReference type="SUPFAM" id="SSF50998">
    <property type="entry name" value="Quinoprotein alcohol dehydrogenase-like"/>
    <property type="match status" value="1"/>
</dbReference>
<dbReference type="InterPro" id="IPR018391">
    <property type="entry name" value="PQQ_b-propeller_rpt"/>
</dbReference>
<proteinExistence type="predicted"/>
<dbReference type="InterPro" id="IPR015943">
    <property type="entry name" value="WD40/YVTN_repeat-like_dom_sf"/>
</dbReference>
<dbReference type="EMBL" id="OU015566">
    <property type="protein sequence ID" value="CAG5105531.1"/>
    <property type="molecule type" value="Genomic_DNA"/>
</dbReference>
<dbReference type="InterPro" id="IPR002372">
    <property type="entry name" value="PQQ_rpt_dom"/>
</dbReference>
<dbReference type="Proteomes" id="UP001158576">
    <property type="component" value="Chromosome 1"/>
</dbReference>
<dbReference type="PANTHER" id="PTHR44394">
    <property type="entry name" value="BETA-ALANINE-ACTIVATING ENZYME"/>
    <property type="match status" value="1"/>
</dbReference>
<feature type="domain" description="Pyrrolo-quinoline quinone repeat" evidence="1">
    <location>
        <begin position="229"/>
        <end position="307"/>
    </location>
</feature>
<dbReference type="SMART" id="SM00564">
    <property type="entry name" value="PQQ"/>
    <property type="match status" value="2"/>
</dbReference>
<protein>
    <submittedName>
        <fullName evidence="2">Oidioi.mRNA.OKI2018_I69.chr1.g2208.t1.cds</fullName>
    </submittedName>
</protein>
<dbReference type="InterPro" id="IPR011047">
    <property type="entry name" value="Quinoprotein_ADH-like_sf"/>
</dbReference>
<evidence type="ECO:0000259" key="1">
    <source>
        <dbReference type="Pfam" id="PF13360"/>
    </source>
</evidence>
<evidence type="ECO:0000313" key="2">
    <source>
        <dbReference type="EMBL" id="CAG5105531.1"/>
    </source>
</evidence>
<evidence type="ECO:0000313" key="3">
    <source>
        <dbReference type="Proteomes" id="UP001158576"/>
    </source>
</evidence>
<keyword evidence="3" id="KW-1185">Reference proteome</keyword>
<dbReference type="PANTHER" id="PTHR44394:SF1">
    <property type="entry name" value="BETA-ALANINE-ACTIVATING ENZYME"/>
    <property type="match status" value="1"/>
</dbReference>